<proteinExistence type="inferred from homology"/>
<comment type="function">
    <text evidence="5">Associates with the EF-Tu.GDP complex and induces the exchange of GDP to GTP. It remains bound to the aminoacyl-tRNA.EF-Tu.GTP complex up to the GTP hydrolysis stage on the ribosome.</text>
</comment>
<dbReference type="Pfam" id="PF00889">
    <property type="entry name" value="EF_TS"/>
    <property type="match status" value="1"/>
</dbReference>
<evidence type="ECO:0000313" key="8">
    <source>
        <dbReference type="Proteomes" id="UP000176939"/>
    </source>
</evidence>
<comment type="caution">
    <text evidence="7">The sequence shown here is derived from an EMBL/GenBank/DDBJ whole genome shotgun (WGS) entry which is preliminary data.</text>
</comment>
<dbReference type="GO" id="GO:0003746">
    <property type="term" value="F:translation elongation factor activity"/>
    <property type="evidence" value="ECO:0007669"/>
    <property type="project" value="UniProtKB-UniRule"/>
</dbReference>
<dbReference type="HAMAP" id="MF_00050">
    <property type="entry name" value="EF_Ts"/>
    <property type="match status" value="1"/>
</dbReference>
<keyword evidence="4 5" id="KW-0648">Protein biosynthesis</keyword>
<name>A0A1F7X1R2_9BACT</name>
<dbReference type="InterPro" id="IPR036402">
    <property type="entry name" value="EF-Ts_dimer_sf"/>
</dbReference>
<reference evidence="7 8" key="1">
    <citation type="journal article" date="2016" name="Nat. Commun.">
        <title>Thousands of microbial genomes shed light on interconnected biogeochemical processes in an aquifer system.</title>
        <authorList>
            <person name="Anantharaman K."/>
            <person name="Brown C.T."/>
            <person name="Hug L.A."/>
            <person name="Sharon I."/>
            <person name="Castelle C.J."/>
            <person name="Probst A.J."/>
            <person name="Thomas B.C."/>
            <person name="Singh A."/>
            <person name="Wilkins M.J."/>
            <person name="Karaoz U."/>
            <person name="Brodie E.L."/>
            <person name="Williams K.H."/>
            <person name="Hubbard S.S."/>
            <person name="Banfield J.F."/>
        </authorList>
    </citation>
    <scope>NUCLEOTIDE SEQUENCE [LARGE SCALE GENOMIC DNA]</scope>
</reference>
<evidence type="ECO:0000256" key="3">
    <source>
        <dbReference type="ARBA" id="ARBA00022768"/>
    </source>
</evidence>
<dbReference type="EMBL" id="MGFQ01000038">
    <property type="protein sequence ID" value="OGM08659.1"/>
    <property type="molecule type" value="Genomic_DNA"/>
</dbReference>
<evidence type="ECO:0000256" key="5">
    <source>
        <dbReference type="HAMAP-Rule" id="MF_00050"/>
    </source>
</evidence>
<keyword evidence="5" id="KW-0963">Cytoplasm</keyword>
<dbReference type="SUPFAM" id="SSF46934">
    <property type="entry name" value="UBA-like"/>
    <property type="match status" value="1"/>
</dbReference>
<dbReference type="InterPro" id="IPR009060">
    <property type="entry name" value="UBA-like_sf"/>
</dbReference>
<dbReference type="AlphaFoldDB" id="A0A1F7X1R2"/>
<organism evidence="7 8">
    <name type="scientific">Candidatus Woesebacteria bacterium RBG_13_36_22</name>
    <dbReference type="NCBI Taxonomy" id="1802478"/>
    <lineage>
        <taxon>Bacteria</taxon>
        <taxon>Candidatus Woeseibacteriota</taxon>
    </lineage>
</organism>
<dbReference type="InterPro" id="IPR014039">
    <property type="entry name" value="Transl_elong_EFTs/EF1B_dimer"/>
</dbReference>
<sequence length="153" mass="17431">MKISTDLIKKLREETGAPVIRVKKVLEELKGNEKKAIEILKKEGFEKAAKRQDRETTQGLVETYMHHSGKVASIVEILCETDFVSRNELFKDLAHNIALQIASMDPKDIQELENQESIKDPSKKISDLVKEVIAKTGENIRIGRFFRVELGKK</sequence>
<comment type="subcellular location">
    <subcellularLocation>
        <location evidence="5">Cytoplasm</location>
    </subcellularLocation>
</comment>
<dbReference type="Gene3D" id="1.10.8.10">
    <property type="entry name" value="DNA helicase RuvA subunit, C-terminal domain"/>
    <property type="match status" value="1"/>
</dbReference>
<evidence type="ECO:0000313" key="7">
    <source>
        <dbReference type="EMBL" id="OGM08659.1"/>
    </source>
</evidence>
<dbReference type="PANTHER" id="PTHR11741">
    <property type="entry name" value="ELONGATION FACTOR TS"/>
    <property type="match status" value="1"/>
</dbReference>
<evidence type="ECO:0000256" key="2">
    <source>
        <dbReference type="ARBA" id="ARBA00016956"/>
    </source>
</evidence>
<comment type="similarity">
    <text evidence="1 5">Belongs to the EF-Ts family.</text>
</comment>
<protein>
    <recommendedName>
        <fullName evidence="2 5">Elongation factor Ts</fullName>
        <shortName evidence="5">EF-Ts</shortName>
    </recommendedName>
</protein>
<evidence type="ECO:0000259" key="6">
    <source>
        <dbReference type="Pfam" id="PF00889"/>
    </source>
</evidence>
<dbReference type="NCBIfam" id="TIGR00116">
    <property type="entry name" value="tsf"/>
    <property type="match status" value="1"/>
</dbReference>
<dbReference type="Gene3D" id="3.30.479.20">
    <property type="entry name" value="Elongation factor Ts, dimerisation domain"/>
    <property type="match status" value="1"/>
</dbReference>
<keyword evidence="3 5" id="KW-0251">Elongation factor</keyword>
<feature type="domain" description="Translation elongation factor EFTs/EF1B dimerisation" evidence="6">
    <location>
        <begin position="72"/>
        <end position="150"/>
    </location>
</feature>
<dbReference type="GO" id="GO:0005737">
    <property type="term" value="C:cytoplasm"/>
    <property type="evidence" value="ECO:0007669"/>
    <property type="project" value="UniProtKB-SubCell"/>
</dbReference>
<evidence type="ECO:0000256" key="4">
    <source>
        <dbReference type="ARBA" id="ARBA00022917"/>
    </source>
</evidence>
<dbReference type="Proteomes" id="UP000176939">
    <property type="component" value="Unassembled WGS sequence"/>
</dbReference>
<evidence type="ECO:0000256" key="1">
    <source>
        <dbReference type="ARBA" id="ARBA00005532"/>
    </source>
</evidence>
<accession>A0A1F7X1R2</accession>
<dbReference type="FunFam" id="1.10.8.10:FF:000001">
    <property type="entry name" value="Elongation factor Ts"/>
    <property type="match status" value="1"/>
</dbReference>
<dbReference type="PANTHER" id="PTHR11741:SF0">
    <property type="entry name" value="ELONGATION FACTOR TS, MITOCHONDRIAL"/>
    <property type="match status" value="1"/>
</dbReference>
<feature type="region of interest" description="Involved in Mg(2+) ion dislocation from EF-Tu" evidence="5">
    <location>
        <begin position="81"/>
        <end position="84"/>
    </location>
</feature>
<gene>
    <name evidence="5" type="primary">tsf</name>
    <name evidence="7" type="ORF">A2Z67_00270</name>
</gene>
<dbReference type="SUPFAM" id="SSF54713">
    <property type="entry name" value="Elongation factor Ts (EF-Ts), dimerisation domain"/>
    <property type="match status" value="1"/>
</dbReference>
<dbReference type="InterPro" id="IPR001816">
    <property type="entry name" value="Transl_elong_EFTs/EF1B"/>
</dbReference>